<dbReference type="OrthoDB" id="9781963at2"/>
<dbReference type="STRING" id="1121338.CLTEP_24950"/>
<dbReference type="InterPro" id="IPR008915">
    <property type="entry name" value="Peptidase_M50"/>
</dbReference>
<evidence type="ECO:0000256" key="9">
    <source>
        <dbReference type="ARBA" id="ARBA00022989"/>
    </source>
</evidence>
<feature type="transmembrane region" description="Helical" evidence="12">
    <location>
        <begin position="89"/>
        <end position="111"/>
    </location>
</feature>
<gene>
    <name evidence="14" type="ORF">CLTEP_24950</name>
</gene>
<comment type="similarity">
    <text evidence="3">Belongs to the peptidase M50B family.</text>
</comment>
<proteinExistence type="inferred from homology"/>
<evidence type="ECO:0000256" key="8">
    <source>
        <dbReference type="ARBA" id="ARBA00022833"/>
    </source>
</evidence>
<dbReference type="GO" id="GO:0046872">
    <property type="term" value="F:metal ion binding"/>
    <property type="evidence" value="ECO:0007669"/>
    <property type="project" value="UniProtKB-KW"/>
</dbReference>
<comment type="caution">
    <text evidence="14">The sequence shown here is derived from an EMBL/GenBank/DDBJ whole genome shotgun (WGS) entry which is preliminary data.</text>
</comment>
<keyword evidence="11 12" id="KW-0472">Membrane</keyword>
<keyword evidence="15" id="KW-1185">Reference proteome</keyword>
<dbReference type="AlphaFoldDB" id="A0A151AT37"/>
<evidence type="ECO:0000256" key="4">
    <source>
        <dbReference type="ARBA" id="ARBA00022670"/>
    </source>
</evidence>
<dbReference type="GO" id="GO:0008237">
    <property type="term" value="F:metallopeptidase activity"/>
    <property type="evidence" value="ECO:0007669"/>
    <property type="project" value="UniProtKB-KW"/>
</dbReference>
<feature type="domain" description="Peptidase M50" evidence="13">
    <location>
        <begin position="38"/>
        <end position="111"/>
    </location>
</feature>
<dbReference type="EMBL" id="LTBA01000056">
    <property type="protein sequence ID" value="KYH30786.1"/>
    <property type="molecule type" value="Genomic_DNA"/>
</dbReference>
<keyword evidence="6" id="KW-0479">Metal-binding</keyword>
<keyword evidence="4" id="KW-0645">Protease</keyword>
<feature type="domain" description="Peptidase M50" evidence="13">
    <location>
        <begin position="115"/>
        <end position="147"/>
    </location>
</feature>
<dbReference type="PANTHER" id="PTHR39188">
    <property type="entry name" value="MEMBRANE-ASSOCIATED ZINC METALLOPROTEASE M50B"/>
    <property type="match status" value="1"/>
</dbReference>
<feature type="transmembrane region" description="Helical" evidence="12">
    <location>
        <begin position="21"/>
        <end position="47"/>
    </location>
</feature>
<dbReference type="PATRIC" id="fig|1121338.3.peg.2590"/>
<keyword evidence="9 12" id="KW-1133">Transmembrane helix</keyword>
<organism evidence="14 15">
    <name type="scientific">Clostridium tepidiprofundi DSM 19306</name>
    <dbReference type="NCBI Taxonomy" id="1121338"/>
    <lineage>
        <taxon>Bacteria</taxon>
        <taxon>Bacillati</taxon>
        <taxon>Bacillota</taxon>
        <taxon>Clostridia</taxon>
        <taxon>Eubacteriales</taxon>
        <taxon>Clostridiaceae</taxon>
        <taxon>Clostridium</taxon>
    </lineage>
</organism>
<dbReference type="Pfam" id="PF02163">
    <property type="entry name" value="Peptidase_M50"/>
    <property type="match status" value="2"/>
</dbReference>
<keyword evidence="10" id="KW-0482">Metalloprotease</keyword>
<reference evidence="14 15" key="1">
    <citation type="submission" date="2016-02" db="EMBL/GenBank/DDBJ databases">
        <title>Genome sequence of Clostridium tepidiprofundi DSM 19306.</title>
        <authorList>
            <person name="Poehlein A."/>
            <person name="Daniel R."/>
        </authorList>
    </citation>
    <scope>NUCLEOTIDE SEQUENCE [LARGE SCALE GENOMIC DNA]</scope>
    <source>
        <strain evidence="14 15">DSM 19306</strain>
    </source>
</reference>
<dbReference type="PANTHER" id="PTHR39188:SF3">
    <property type="entry name" value="STAGE IV SPORULATION PROTEIN FB"/>
    <property type="match status" value="1"/>
</dbReference>
<dbReference type="RefSeq" id="WP_066827153.1">
    <property type="nucleotide sequence ID" value="NZ_LTBA01000056.1"/>
</dbReference>
<keyword evidence="7" id="KW-0378">Hydrolase</keyword>
<accession>A0A151AT37</accession>
<feature type="transmembrane region" description="Helical" evidence="12">
    <location>
        <begin position="147"/>
        <end position="166"/>
    </location>
</feature>
<evidence type="ECO:0000313" key="14">
    <source>
        <dbReference type="EMBL" id="KYH30786.1"/>
    </source>
</evidence>
<feature type="transmembrane region" description="Helical" evidence="12">
    <location>
        <begin position="210"/>
        <end position="231"/>
    </location>
</feature>
<comment type="cofactor">
    <cofactor evidence="1">
        <name>Zn(2+)</name>
        <dbReference type="ChEBI" id="CHEBI:29105"/>
    </cofactor>
</comment>
<keyword evidence="5 12" id="KW-0812">Transmembrane</keyword>
<evidence type="ECO:0000256" key="12">
    <source>
        <dbReference type="SAM" id="Phobius"/>
    </source>
</evidence>
<evidence type="ECO:0000256" key="5">
    <source>
        <dbReference type="ARBA" id="ARBA00022692"/>
    </source>
</evidence>
<evidence type="ECO:0000313" key="15">
    <source>
        <dbReference type="Proteomes" id="UP000075531"/>
    </source>
</evidence>
<evidence type="ECO:0000256" key="6">
    <source>
        <dbReference type="ARBA" id="ARBA00022723"/>
    </source>
</evidence>
<evidence type="ECO:0000256" key="7">
    <source>
        <dbReference type="ARBA" id="ARBA00022801"/>
    </source>
</evidence>
<protein>
    <submittedName>
        <fullName evidence="14">Peptidase family M50</fullName>
    </submittedName>
</protein>
<dbReference type="Proteomes" id="UP000075531">
    <property type="component" value="Unassembled WGS sequence"/>
</dbReference>
<evidence type="ECO:0000256" key="3">
    <source>
        <dbReference type="ARBA" id="ARBA00007931"/>
    </source>
</evidence>
<sequence>MKDNMNLTKKTSIQKIMFNVLIILLTIVVLGGAINFYYAVGYILILIVHELGHYFAARFLNRKVVFGGFTPFGAYILHENIENCKENAIIAIGGPLLGGLLGFIYYVIYWFTGETTFFVLSFISIMLNLINLIPVKPLDGGYIAETISPIICYLGLPFLLYLFILAKSLKGKVMLCIIFPISIYQTYDFTKKYKNKSYFKLKRNDKIKFISIYSILLLLLIFSALYFHSIINCHELIKSITRFK</sequence>
<dbReference type="GO" id="GO:0016020">
    <property type="term" value="C:membrane"/>
    <property type="evidence" value="ECO:0007669"/>
    <property type="project" value="UniProtKB-SubCell"/>
</dbReference>
<evidence type="ECO:0000256" key="10">
    <source>
        <dbReference type="ARBA" id="ARBA00023049"/>
    </source>
</evidence>
<evidence type="ECO:0000256" key="2">
    <source>
        <dbReference type="ARBA" id="ARBA00004141"/>
    </source>
</evidence>
<keyword evidence="8" id="KW-0862">Zinc</keyword>
<comment type="subcellular location">
    <subcellularLocation>
        <location evidence="2">Membrane</location>
        <topology evidence="2">Multi-pass membrane protein</topology>
    </subcellularLocation>
</comment>
<evidence type="ECO:0000256" key="11">
    <source>
        <dbReference type="ARBA" id="ARBA00023136"/>
    </source>
</evidence>
<evidence type="ECO:0000256" key="1">
    <source>
        <dbReference type="ARBA" id="ARBA00001947"/>
    </source>
</evidence>
<dbReference type="GO" id="GO:0006508">
    <property type="term" value="P:proteolysis"/>
    <property type="evidence" value="ECO:0007669"/>
    <property type="project" value="UniProtKB-KW"/>
</dbReference>
<feature type="transmembrane region" description="Helical" evidence="12">
    <location>
        <begin position="117"/>
        <end position="135"/>
    </location>
</feature>
<evidence type="ECO:0000259" key="13">
    <source>
        <dbReference type="Pfam" id="PF02163"/>
    </source>
</evidence>
<name>A0A151AT37_9CLOT</name>